<dbReference type="Pfam" id="PF13478">
    <property type="entry name" value="XdhC_C"/>
    <property type="match status" value="1"/>
</dbReference>
<dbReference type="SUPFAM" id="SSF51735">
    <property type="entry name" value="NAD(P)-binding Rossmann-fold domains"/>
    <property type="match status" value="1"/>
</dbReference>
<organism evidence="3 4">
    <name type="scientific">Sulfurimonas hongkongensis</name>
    <dbReference type="NCBI Taxonomy" id="1172190"/>
    <lineage>
        <taxon>Bacteria</taxon>
        <taxon>Pseudomonadati</taxon>
        <taxon>Campylobacterota</taxon>
        <taxon>Epsilonproteobacteria</taxon>
        <taxon>Campylobacterales</taxon>
        <taxon>Sulfurimonadaceae</taxon>
        <taxon>Sulfurimonas</taxon>
    </lineage>
</organism>
<dbReference type="OrthoDB" id="9815497at2"/>
<comment type="caution">
    <text evidence="3">The sequence shown here is derived from an EMBL/GenBank/DDBJ whole genome shotgun (WGS) entry which is preliminary data.</text>
</comment>
<dbReference type="eggNOG" id="COG1975">
    <property type="taxonomic scope" value="Bacteria"/>
</dbReference>
<keyword evidence="4" id="KW-1185">Reference proteome</keyword>
<dbReference type="Pfam" id="PF02625">
    <property type="entry name" value="XdhC_CoxI"/>
    <property type="match status" value="1"/>
</dbReference>
<proteinExistence type="predicted"/>
<feature type="domain" description="XdhC Rossmann" evidence="2">
    <location>
        <begin position="109"/>
        <end position="245"/>
    </location>
</feature>
<dbReference type="InterPro" id="IPR052698">
    <property type="entry name" value="MoCofactor_Util/Proc"/>
</dbReference>
<dbReference type="PANTHER" id="PTHR30388:SF6">
    <property type="entry name" value="XANTHINE DEHYDROGENASE SUBUNIT A-RELATED"/>
    <property type="match status" value="1"/>
</dbReference>
<dbReference type="Gene3D" id="3.40.50.720">
    <property type="entry name" value="NAD(P)-binding Rossmann-like Domain"/>
    <property type="match status" value="1"/>
</dbReference>
<evidence type="ECO:0000313" key="3">
    <source>
        <dbReference type="EMBL" id="EQB39370.1"/>
    </source>
</evidence>
<dbReference type="InterPro" id="IPR036291">
    <property type="entry name" value="NAD(P)-bd_dom_sf"/>
</dbReference>
<feature type="domain" description="XdhC- CoxI" evidence="1">
    <location>
        <begin position="13"/>
        <end position="73"/>
    </location>
</feature>
<dbReference type="STRING" id="1172190.M947_06845"/>
<dbReference type="AlphaFoldDB" id="T0JEC9"/>
<dbReference type="InterPro" id="IPR014308">
    <property type="entry name" value="Xanthine_DH_XdhC"/>
</dbReference>
<dbReference type="RefSeq" id="WP_021287631.1">
    <property type="nucleotide sequence ID" value="NZ_AUPZ01000008.1"/>
</dbReference>
<dbReference type="EMBL" id="AUPZ01000008">
    <property type="protein sequence ID" value="EQB39370.1"/>
    <property type="molecule type" value="Genomic_DNA"/>
</dbReference>
<dbReference type="InterPro" id="IPR027051">
    <property type="entry name" value="XdhC_Rossmann_dom"/>
</dbReference>
<dbReference type="PANTHER" id="PTHR30388">
    <property type="entry name" value="ALDEHYDE OXIDOREDUCTASE MOLYBDENUM COFACTOR ASSEMBLY PROTEIN"/>
    <property type="match status" value="1"/>
</dbReference>
<name>T0JEC9_9BACT</name>
<evidence type="ECO:0008006" key="5">
    <source>
        <dbReference type="Google" id="ProtNLM"/>
    </source>
</evidence>
<reference evidence="3 4" key="1">
    <citation type="submission" date="2013-07" db="EMBL/GenBank/DDBJ databases">
        <title>Sulfurimonas hongkongensis AST-10 Genome Sequencing.</title>
        <authorList>
            <person name="Cai L."/>
            <person name="Zhang T."/>
        </authorList>
    </citation>
    <scope>NUCLEOTIDE SEQUENCE [LARGE SCALE GENOMIC DNA]</scope>
    <source>
        <strain evidence="3 4">AST-10</strain>
    </source>
</reference>
<evidence type="ECO:0000313" key="4">
    <source>
        <dbReference type="Proteomes" id="UP000015520"/>
    </source>
</evidence>
<evidence type="ECO:0000259" key="1">
    <source>
        <dbReference type="Pfam" id="PF02625"/>
    </source>
</evidence>
<evidence type="ECO:0000259" key="2">
    <source>
        <dbReference type="Pfam" id="PF13478"/>
    </source>
</evidence>
<dbReference type="InterPro" id="IPR003777">
    <property type="entry name" value="XdhC_CoxI"/>
</dbReference>
<sequence>MNLYKKIKKLGRDTSYVLVTIVDAQRSVPQEIGAKMLVTQECIDTPLYGTIGGGKIEKESLHYALSLLEDRNATSHLKHFCLTKDLDMVCGGEMTIFFEISRVKKWNIAIFGAGHIAQKLIRILKTLDCHIYSLDLRKEWLKKLPKSKNIMTGSFEHLLPQDCFCLIMTHSHDLDFSIAQKLLKSSQDIPYLGVIGSSSKAKSMKHRLKESGVSQEDISKIYSPVGLDIGNNTPEEIAISISAQLLEVRDSMSNTKL</sequence>
<dbReference type="Proteomes" id="UP000015520">
    <property type="component" value="Unassembled WGS sequence"/>
</dbReference>
<gene>
    <name evidence="3" type="ORF">M947_06845</name>
</gene>
<dbReference type="NCBIfam" id="TIGR02964">
    <property type="entry name" value="xanthine_xdhC"/>
    <property type="match status" value="1"/>
</dbReference>
<dbReference type="PATRIC" id="fig|1172190.3.peg.1328"/>
<protein>
    <recommendedName>
        <fullName evidence="5">Xanthine dehydrogenase</fullName>
    </recommendedName>
</protein>
<accession>T0JEC9</accession>